<accession>X1TGK4</accession>
<name>X1TGK4_9ZZZZ</name>
<evidence type="ECO:0000313" key="1">
    <source>
        <dbReference type="EMBL" id="GAI86720.1"/>
    </source>
</evidence>
<gene>
    <name evidence="1" type="ORF">S12H4_19944</name>
</gene>
<organism evidence="1">
    <name type="scientific">marine sediment metagenome</name>
    <dbReference type="NCBI Taxonomy" id="412755"/>
    <lineage>
        <taxon>unclassified sequences</taxon>
        <taxon>metagenomes</taxon>
        <taxon>ecological metagenomes</taxon>
    </lineage>
</organism>
<comment type="caution">
    <text evidence="1">The sequence shown here is derived from an EMBL/GenBank/DDBJ whole genome shotgun (WGS) entry which is preliminary data.</text>
</comment>
<protein>
    <submittedName>
        <fullName evidence="1">Uncharacterized protein</fullName>
    </submittedName>
</protein>
<dbReference type="EMBL" id="BARW01010042">
    <property type="protein sequence ID" value="GAI86720.1"/>
    <property type="molecule type" value="Genomic_DNA"/>
</dbReference>
<proteinExistence type="predicted"/>
<sequence length="72" mass="8138">MKDYFLMDGRAWNDTDAAVVILVGSAQECCEDANSGDFGDDCVVVDPDSLAPMWEWFATGEWKVWKERMKGK</sequence>
<reference evidence="1" key="1">
    <citation type="journal article" date="2014" name="Front. Microbiol.">
        <title>High frequency of phylogenetically diverse reductive dehalogenase-homologous genes in deep subseafloor sedimentary metagenomes.</title>
        <authorList>
            <person name="Kawai M."/>
            <person name="Futagami T."/>
            <person name="Toyoda A."/>
            <person name="Takaki Y."/>
            <person name="Nishi S."/>
            <person name="Hori S."/>
            <person name="Arai W."/>
            <person name="Tsubouchi T."/>
            <person name="Morono Y."/>
            <person name="Uchiyama I."/>
            <person name="Ito T."/>
            <person name="Fujiyama A."/>
            <person name="Inagaki F."/>
            <person name="Takami H."/>
        </authorList>
    </citation>
    <scope>NUCLEOTIDE SEQUENCE</scope>
    <source>
        <strain evidence="1">Expedition CK06-06</strain>
    </source>
</reference>
<dbReference type="AlphaFoldDB" id="X1TGK4"/>